<reference evidence="1 2" key="1">
    <citation type="journal article" date="2014" name="Am. J. Bot.">
        <title>Genome assembly and annotation for red clover (Trifolium pratense; Fabaceae).</title>
        <authorList>
            <person name="Istvanek J."/>
            <person name="Jaros M."/>
            <person name="Krenek A."/>
            <person name="Repkova J."/>
        </authorList>
    </citation>
    <scope>NUCLEOTIDE SEQUENCE [LARGE SCALE GENOMIC DNA]</scope>
    <source>
        <strain evidence="2">cv. Tatra</strain>
        <tissue evidence="1">Young leaves</tissue>
    </source>
</reference>
<protein>
    <submittedName>
        <fullName evidence="1">Uncharacterized protein</fullName>
    </submittedName>
</protein>
<comment type="caution">
    <text evidence="1">The sequence shown here is derived from an EMBL/GenBank/DDBJ whole genome shotgun (WGS) entry which is preliminary data.</text>
</comment>
<evidence type="ECO:0000313" key="2">
    <source>
        <dbReference type="Proteomes" id="UP000236291"/>
    </source>
</evidence>
<dbReference type="Proteomes" id="UP000236291">
    <property type="component" value="Unassembled WGS sequence"/>
</dbReference>
<gene>
    <name evidence="1" type="ORF">L195_g057227</name>
</gene>
<dbReference type="EMBL" id="ASHM01112242">
    <property type="protein sequence ID" value="PNX70273.1"/>
    <property type="molecule type" value="Genomic_DNA"/>
</dbReference>
<proteinExistence type="predicted"/>
<reference evidence="1 2" key="2">
    <citation type="journal article" date="2017" name="Front. Plant Sci.">
        <title>Gene Classification and Mining of Molecular Markers Useful in Red Clover (Trifolium pratense) Breeding.</title>
        <authorList>
            <person name="Istvanek J."/>
            <person name="Dluhosova J."/>
            <person name="Dluhos P."/>
            <person name="Patkova L."/>
            <person name="Nedelnik J."/>
            <person name="Repkova J."/>
        </authorList>
    </citation>
    <scope>NUCLEOTIDE SEQUENCE [LARGE SCALE GENOMIC DNA]</scope>
    <source>
        <strain evidence="2">cv. Tatra</strain>
        <tissue evidence="1">Young leaves</tissue>
    </source>
</reference>
<dbReference type="AlphaFoldDB" id="A0A2K3KVE9"/>
<accession>A0A2K3KVE9</accession>
<sequence length="65" mass="6987">MMKLNAEARTEYEMAFAKGRLVEFGKLLTLGVRTQLRCGGVRGCGGGVRGGSSGCVVDEEYEVGW</sequence>
<name>A0A2K3KVE9_TRIPR</name>
<evidence type="ECO:0000313" key="1">
    <source>
        <dbReference type="EMBL" id="PNX70273.1"/>
    </source>
</evidence>
<organism evidence="1 2">
    <name type="scientific">Trifolium pratense</name>
    <name type="common">Red clover</name>
    <dbReference type="NCBI Taxonomy" id="57577"/>
    <lineage>
        <taxon>Eukaryota</taxon>
        <taxon>Viridiplantae</taxon>
        <taxon>Streptophyta</taxon>
        <taxon>Embryophyta</taxon>
        <taxon>Tracheophyta</taxon>
        <taxon>Spermatophyta</taxon>
        <taxon>Magnoliopsida</taxon>
        <taxon>eudicotyledons</taxon>
        <taxon>Gunneridae</taxon>
        <taxon>Pentapetalae</taxon>
        <taxon>rosids</taxon>
        <taxon>fabids</taxon>
        <taxon>Fabales</taxon>
        <taxon>Fabaceae</taxon>
        <taxon>Papilionoideae</taxon>
        <taxon>50 kb inversion clade</taxon>
        <taxon>NPAAA clade</taxon>
        <taxon>Hologalegina</taxon>
        <taxon>IRL clade</taxon>
        <taxon>Trifolieae</taxon>
        <taxon>Trifolium</taxon>
    </lineage>
</organism>